<dbReference type="Gene3D" id="2.60.120.200">
    <property type="match status" value="2"/>
</dbReference>
<dbReference type="PANTHER" id="PTHR11346">
    <property type="entry name" value="GALECTIN"/>
    <property type="match status" value="1"/>
</dbReference>
<evidence type="ECO:0000313" key="6">
    <source>
        <dbReference type="WBParaSite" id="SBAD_0000388201-mRNA-1"/>
    </source>
</evidence>
<dbReference type="SUPFAM" id="SSF49899">
    <property type="entry name" value="Concanavalin A-like lectins/glucanases"/>
    <property type="match status" value="2"/>
</dbReference>
<dbReference type="CDD" id="cd00070">
    <property type="entry name" value="GLECT"/>
    <property type="match status" value="2"/>
</dbReference>
<protein>
    <recommendedName>
        <fullName evidence="2">Galectin</fullName>
    </recommendedName>
</protein>
<proteinExistence type="predicted"/>
<dbReference type="Pfam" id="PF00337">
    <property type="entry name" value="Gal-bind_lectin"/>
    <property type="match status" value="2"/>
</dbReference>
<name>A0A183IJB6_9BILA</name>
<dbReference type="OrthoDB" id="6251307at2759"/>
<organism evidence="6">
    <name type="scientific">Soboliphyme baturini</name>
    <dbReference type="NCBI Taxonomy" id="241478"/>
    <lineage>
        <taxon>Eukaryota</taxon>
        <taxon>Metazoa</taxon>
        <taxon>Ecdysozoa</taxon>
        <taxon>Nematoda</taxon>
        <taxon>Enoplea</taxon>
        <taxon>Dorylaimia</taxon>
        <taxon>Dioctophymatida</taxon>
        <taxon>Dioctophymatoidea</taxon>
        <taxon>Soboliphymatidae</taxon>
        <taxon>Soboliphyme</taxon>
    </lineage>
</organism>
<dbReference type="EMBL" id="UZAM01007906">
    <property type="protein sequence ID" value="VDP02123.1"/>
    <property type="molecule type" value="Genomic_DNA"/>
</dbReference>
<dbReference type="InterPro" id="IPR044156">
    <property type="entry name" value="Galectin-like"/>
</dbReference>
<sequence length="223" mass="25298">MRFCFQKVPYVCSIPNGLTPGSVVLIKGLVVDSSKQSRFCVNLSCGLLVDGDKLDNIALHVNPRFCIEDRIVLNSLVNNQWGAEYVFPNCLKKGHPFEIRILVLTDMYKIVPFKQPLTVIDGLQVFITATPTSDPKYFFVNFLSSLTVVFHSSIRFNEKAVVRNTFSNGKWEKEERDLRIFPFLPNGTFDMVILCQKDGYKVRIVSKSDRLSACVVFNMGNVE</sequence>
<dbReference type="WBParaSite" id="SBAD_0000388201-mRNA-1">
    <property type="protein sequence ID" value="SBAD_0000388201-mRNA-1"/>
    <property type="gene ID" value="SBAD_0000388201"/>
</dbReference>
<keyword evidence="5" id="KW-1185">Reference proteome</keyword>
<accession>A0A183IJB6</accession>
<dbReference type="Proteomes" id="UP000270296">
    <property type="component" value="Unassembled WGS sequence"/>
</dbReference>
<evidence type="ECO:0000313" key="5">
    <source>
        <dbReference type="Proteomes" id="UP000270296"/>
    </source>
</evidence>
<dbReference type="InterPro" id="IPR013320">
    <property type="entry name" value="ConA-like_dom_sf"/>
</dbReference>
<dbReference type="GO" id="GO:0030246">
    <property type="term" value="F:carbohydrate binding"/>
    <property type="evidence" value="ECO:0007669"/>
    <property type="project" value="UniProtKB-UniRule"/>
</dbReference>
<keyword evidence="1 2" id="KW-0430">Lectin</keyword>
<reference evidence="6" key="1">
    <citation type="submission" date="2016-06" db="UniProtKB">
        <authorList>
            <consortium name="WormBaseParasite"/>
        </authorList>
    </citation>
    <scope>IDENTIFICATION</scope>
</reference>
<evidence type="ECO:0000256" key="2">
    <source>
        <dbReference type="RuleBase" id="RU102079"/>
    </source>
</evidence>
<reference evidence="4 5" key="2">
    <citation type="submission" date="2018-11" db="EMBL/GenBank/DDBJ databases">
        <authorList>
            <consortium name="Pathogen Informatics"/>
        </authorList>
    </citation>
    <scope>NUCLEOTIDE SEQUENCE [LARGE SCALE GENOMIC DNA]</scope>
</reference>
<gene>
    <name evidence="4" type="ORF">SBAD_LOCUS3712</name>
</gene>
<evidence type="ECO:0000313" key="4">
    <source>
        <dbReference type="EMBL" id="VDP02123.1"/>
    </source>
</evidence>
<dbReference type="PANTHER" id="PTHR11346:SF147">
    <property type="entry name" value="GALECTIN"/>
    <property type="match status" value="1"/>
</dbReference>
<dbReference type="PROSITE" id="PS51304">
    <property type="entry name" value="GALECTIN"/>
    <property type="match status" value="2"/>
</dbReference>
<dbReference type="SMART" id="SM00276">
    <property type="entry name" value="GLECT"/>
    <property type="match status" value="2"/>
</dbReference>
<feature type="domain" description="Galectin" evidence="3">
    <location>
        <begin position="153"/>
        <end position="223"/>
    </location>
</feature>
<evidence type="ECO:0000259" key="3">
    <source>
        <dbReference type="PROSITE" id="PS51304"/>
    </source>
</evidence>
<dbReference type="AlphaFoldDB" id="A0A183IJB6"/>
<feature type="domain" description="Galectin" evidence="3">
    <location>
        <begin position="10"/>
        <end position="152"/>
    </location>
</feature>
<dbReference type="InterPro" id="IPR001079">
    <property type="entry name" value="Galectin_CRD"/>
</dbReference>
<evidence type="ECO:0000256" key="1">
    <source>
        <dbReference type="ARBA" id="ARBA00022734"/>
    </source>
</evidence>
<dbReference type="SMART" id="SM00908">
    <property type="entry name" value="Gal-bind_lectin"/>
    <property type="match status" value="2"/>
</dbReference>